<dbReference type="AlphaFoldDB" id="A0A9Q3SYH3"/>
<dbReference type="InterPro" id="IPR013525">
    <property type="entry name" value="ABC2_TM"/>
</dbReference>
<evidence type="ECO:0000256" key="2">
    <source>
        <dbReference type="ARBA" id="ARBA00007783"/>
    </source>
</evidence>
<dbReference type="RefSeq" id="WP_224144271.1">
    <property type="nucleotide sequence ID" value="NZ_CBCPIF010000001.1"/>
</dbReference>
<feature type="transmembrane region" description="Helical" evidence="8">
    <location>
        <begin position="218"/>
        <end position="245"/>
    </location>
</feature>
<keyword evidence="7 8" id="KW-0472">Membrane</keyword>
<feature type="domain" description="ABC transmembrane type-2" evidence="9">
    <location>
        <begin position="133"/>
        <end position="365"/>
    </location>
</feature>
<reference evidence="10" key="1">
    <citation type="submission" date="2021-05" db="EMBL/GenBank/DDBJ databases">
        <title>Pangenome of Leuconostoc gelidum warrants species status for Leuconostoc gelidum subsp. gasicomitatum.</title>
        <authorList>
            <person name="Johansson P."/>
            <person name="Sade E."/>
            <person name="Hultman J."/>
            <person name="Auvinen P."/>
            <person name="Bjorkroth J."/>
        </authorList>
    </citation>
    <scope>NUCLEOTIDE SEQUENCE</scope>
    <source>
        <strain evidence="10">A.21.4</strain>
    </source>
</reference>
<dbReference type="PANTHER" id="PTHR30294:SF38">
    <property type="entry name" value="TRANSPORT PERMEASE PROTEIN"/>
    <property type="match status" value="1"/>
</dbReference>
<evidence type="ECO:0000313" key="10">
    <source>
        <dbReference type="EMBL" id="MBZ5962932.1"/>
    </source>
</evidence>
<dbReference type="GO" id="GO:0140359">
    <property type="term" value="F:ABC-type transporter activity"/>
    <property type="evidence" value="ECO:0007669"/>
    <property type="project" value="InterPro"/>
</dbReference>
<evidence type="ECO:0000256" key="8">
    <source>
        <dbReference type="SAM" id="Phobius"/>
    </source>
</evidence>
<keyword evidence="4" id="KW-1003">Cell membrane</keyword>
<keyword evidence="5 8" id="KW-0812">Transmembrane</keyword>
<dbReference type="EMBL" id="JAHBFI010000018">
    <property type="protein sequence ID" value="MBZ5962932.1"/>
    <property type="molecule type" value="Genomic_DNA"/>
</dbReference>
<name>A0A9Q3SYH3_9LACO</name>
<comment type="similarity">
    <text evidence="2">Belongs to the ABC-2 integral membrane protein family.</text>
</comment>
<dbReference type="Proteomes" id="UP000752647">
    <property type="component" value="Unassembled WGS sequence"/>
</dbReference>
<keyword evidence="6 8" id="KW-1133">Transmembrane helix</keyword>
<sequence length="368" mass="41615">MRRTIAISKRIFLELIRDKRTLAMLFLAPVLILTLLNYVFSINTSTSVNIGVVNVQRSMKSTINDVKHVNVKEYDNKKEAKKALDNQKVDAIFEENQHDDYSVLYANTSASKTAMIRRILSASFTQEKTFQMADTLKQMTEKLGMNSDNKNTTNDVNLKESYNYGNKNTTYFSSIMPIFMGFFVFLFVFLISGMSLLKERTSGTLGRLLATPVKRLEIVFGYILSYSLVAIIQTTIIVFFTIYVLNVQVTGSILNVFIINLLLALVALTFGLLLSTLANSEFQMMQFIPIIVVPQIIFSGIVPLDSMATWAQWIGNILPMKYASNAMTDVILYGKSFANILPELLMLIIFIVALLVANVFGLRRYRKV</sequence>
<comment type="subcellular location">
    <subcellularLocation>
        <location evidence="1">Cell membrane</location>
        <topology evidence="1">Multi-pass membrane protein</topology>
    </subcellularLocation>
</comment>
<dbReference type="PROSITE" id="PS51012">
    <property type="entry name" value="ABC_TM2"/>
    <property type="match status" value="1"/>
</dbReference>
<evidence type="ECO:0000256" key="3">
    <source>
        <dbReference type="ARBA" id="ARBA00022448"/>
    </source>
</evidence>
<dbReference type="GO" id="GO:0005886">
    <property type="term" value="C:plasma membrane"/>
    <property type="evidence" value="ECO:0007669"/>
    <property type="project" value="UniProtKB-SubCell"/>
</dbReference>
<evidence type="ECO:0000313" key="11">
    <source>
        <dbReference type="Proteomes" id="UP000752647"/>
    </source>
</evidence>
<feature type="transmembrane region" description="Helical" evidence="8">
    <location>
        <begin position="257"/>
        <end position="275"/>
    </location>
</feature>
<feature type="transmembrane region" description="Helical" evidence="8">
    <location>
        <begin position="21"/>
        <end position="40"/>
    </location>
</feature>
<evidence type="ECO:0000256" key="7">
    <source>
        <dbReference type="ARBA" id="ARBA00023136"/>
    </source>
</evidence>
<evidence type="ECO:0000259" key="9">
    <source>
        <dbReference type="PROSITE" id="PS51012"/>
    </source>
</evidence>
<accession>A0A9Q3SYH3</accession>
<proteinExistence type="inferred from homology"/>
<comment type="caution">
    <text evidence="10">The sequence shown here is derived from an EMBL/GenBank/DDBJ whole genome shotgun (WGS) entry which is preliminary data.</text>
</comment>
<dbReference type="InterPro" id="IPR047817">
    <property type="entry name" value="ABC2_TM_bact-type"/>
</dbReference>
<evidence type="ECO:0000256" key="4">
    <source>
        <dbReference type="ARBA" id="ARBA00022475"/>
    </source>
</evidence>
<evidence type="ECO:0000256" key="6">
    <source>
        <dbReference type="ARBA" id="ARBA00022989"/>
    </source>
</evidence>
<evidence type="ECO:0000256" key="5">
    <source>
        <dbReference type="ARBA" id="ARBA00022692"/>
    </source>
</evidence>
<dbReference type="PANTHER" id="PTHR30294">
    <property type="entry name" value="MEMBRANE COMPONENT OF ABC TRANSPORTER YHHJ-RELATED"/>
    <property type="match status" value="1"/>
</dbReference>
<gene>
    <name evidence="10" type="ORF">KIJ12_07250</name>
</gene>
<dbReference type="InterPro" id="IPR051449">
    <property type="entry name" value="ABC-2_transporter_component"/>
</dbReference>
<feature type="transmembrane region" description="Helical" evidence="8">
    <location>
        <begin position="171"/>
        <end position="197"/>
    </location>
</feature>
<organism evidence="10 11">
    <name type="scientific">Leuconostoc gasicomitatum</name>
    <dbReference type="NCBI Taxonomy" id="115778"/>
    <lineage>
        <taxon>Bacteria</taxon>
        <taxon>Bacillati</taxon>
        <taxon>Bacillota</taxon>
        <taxon>Bacilli</taxon>
        <taxon>Lactobacillales</taxon>
        <taxon>Lactobacillaceae</taxon>
        <taxon>Leuconostoc</taxon>
        <taxon>Leuconostoc gelidum group</taxon>
    </lineage>
</organism>
<keyword evidence="3" id="KW-0813">Transport</keyword>
<feature type="transmembrane region" description="Helical" evidence="8">
    <location>
        <begin position="344"/>
        <end position="362"/>
    </location>
</feature>
<evidence type="ECO:0000256" key="1">
    <source>
        <dbReference type="ARBA" id="ARBA00004651"/>
    </source>
</evidence>
<protein>
    <submittedName>
        <fullName evidence="10">ABC transporter permease</fullName>
    </submittedName>
</protein>
<feature type="transmembrane region" description="Helical" evidence="8">
    <location>
        <begin position="287"/>
        <end position="304"/>
    </location>
</feature>
<dbReference type="Pfam" id="PF12698">
    <property type="entry name" value="ABC2_membrane_3"/>
    <property type="match status" value="1"/>
</dbReference>